<comment type="subcellular location">
    <subcellularLocation>
        <location evidence="1">Membrane</location>
        <topology evidence="1">Single-pass type I membrane protein</topology>
    </subcellularLocation>
</comment>
<name>A0ABM1TGN3_LIMPO</name>
<dbReference type="GeneID" id="106470697"/>
<dbReference type="InterPro" id="IPR001245">
    <property type="entry name" value="Ser-Thr/Tyr_kinase_cat_dom"/>
</dbReference>
<dbReference type="SUPFAM" id="SSF49265">
    <property type="entry name" value="Fibronectin type III"/>
    <property type="match status" value="1"/>
</dbReference>
<evidence type="ECO:0000256" key="4">
    <source>
        <dbReference type="ARBA" id="ARBA00022989"/>
    </source>
</evidence>
<feature type="domain" description="Fibronectin type-III" evidence="10">
    <location>
        <begin position="28"/>
        <end position="126"/>
    </location>
</feature>
<keyword evidence="5 7" id="KW-0472">Membrane</keyword>
<evidence type="ECO:0000313" key="12">
    <source>
        <dbReference type="RefSeq" id="XP_022255039.1"/>
    </source>
</evidence>
<dbReference type="InterPro" id="IPR013783">
    <property type="entry name" value="Ig-like_fold"/>
</dbReference>
<feature type="domain" description="Protein kinase" evidence="9">
    <location>
        <begin position="354"/>
        <end position="615"/>
    </location>
</feature>
<dbReference type="PANTHER" id="PTHR24416:SF622">
    <property type="entry name" value="PROTEIN KINASE DOMAIN-CONTAINING PROTEIN"/>
    <property type="match status" value="1"/>
</dbReference>
<gene>
    <name evidence="12" type="primary">LOC106470697</name>
</gene>
<dbReference type="Gene3D" id="3.30.200.20">
    <property type="entry name" value="Phosphorylase Kinase, domain 1"/>
    <property type="match status" value="1"/>
</dbReference>
<dbReference type="Pfam" id="PF07714">
    <property type="entry name" value="PK_Tyr_Ser-Thr"/>
    <property type="match status" value="1"/>
</dbReference>
<dbReference type="InterPro" id="IPR057598">
    <property type="entry name" value="Fn3_PTPRU"/>
</dbReference>
<dbReference type="InterPro" id="IPR036116">
    <property type="entry name" value="FN3_sf"/>
</dbReference>
<dbReference type="InterPro" id="IPR050122">
    <property type="entry name" value="RTK"/>
</dbReference>
<reference evidence="12" key="1">
    <citation type="submission" date="2025-08" db="UniProtKB">
        <authorList>
            <consortium name="RefSeq"/>
        </authorList>
    </citation>
    <scope>IDENTIFICATION</scope>
    <source>
        <tissue evidence="12">Muscle</tissue>
    </source>
</reference>
<evidence type="ECO:0000256" key="1">
    <source>
        <dbReference type="ARBA" id="ARBA00004479"/>
    </source>
</evidence>
<keyword evidence="4 7" id="KW-1133">Transmembrane helix</keyword>
<keyword evidence="2 7" id="KW-0812">Transmembrane</keyword>
<evidence type="ECO:0000256" key="2">
    <source>
        <dbReference type="ARBA" id="ARBA00022692"/>
    </source>
</evidence>
<protein>
    <submittedName>
        <fullName evidence="12">Tyrosine-protein kinase Wsck</fullName>
    </submittedName>
</protein>
<dbReference type="InterPro" id="IPR000719">
    <property type="entry name" value="Prot_kinase_dom"/>
</dbReference>
<evidence type="ECO:0000259" key="10">
    <source>
        <dbReference type="PROSITE" id="PS50853"/>
    </source>
</evidence>
<evidence type="ECO:0000256" key="3">
    <source>
        <dbReference type="ARBA" id="ARBA00022729"/>
    </source>
</evidence>
<keyword evidence="12" id="KW-0808">Transferase</keyword>
<evidence type="ECO:0000256" key="8">
    <source>
        <dbReference type="SAM" id="SignalP"/>
    </source>
</evidence>
<dbReference type="RefSeq" id="XP_022255039.1">
    <property type="nucleotide sequence ID" value="XM_022399331.1"/>
</dbReference>
<dbReference type="PROSITE" id="PS50853">
    <property type="entry name" value="FN3"/>
    <property type="match status" value="1"/>
</dbReference>
<dbReference type="Gene3D" id="2.60.40.10">
    <property type="entry name" value="Immunoglobulins"/>
    <property type="match status" value="1"/>
</dbReference>
<feature type="chain" id="PRO_5047433558" evidence="8">
    <location>
        <begin position="23"/>
        <end position="642"/>
    </location>
</feature>
<evidence type="ECO:0000256" key="6">
    <source>
        <dbReference type="ARBA" id="ARBA00023180"/>
    </source>
</evidence>
<dbReference type="Pfam" id="PF00041">
    <property type="entry name" value="fn3"/>
    <property type="match status" value="1"/>
</dbReference>
<evidence type="ECO:0000313" key="11">
    <source>
        <dbReference type="Proteomes" id="UP000694941"/>
    </source>
</evidence>
<dbReference type="SUPFAM" id="SSF56112">
    <property type="entry name" value="Protein kinase-like (PK-like)"/>
    <property type="match status" value="1"/>
</dbReference>
<dbReference type="Pfam" id="PF23144">
    <property type="entry name" value="Fn3_PTPRU"/>
    <property type="match status" value="1"/>
</dbReference>
<dbReference type="Gene3D" id="1.10.510.10">
    <property type="entry name" value="Transferase(Phosphotransferase) domain 1"/>
    <property type="match status" value="1"/>
</dbReference>
<dbReference type="PROSITE" id="PS50011">
    <property type="entry name" value="PROTEIN_KINASE_DOM"/>
    <property type="match status" value="1"/>
</dbReference>
<feature type="signal peptide" evidence="8">
    <location>
        <begin position="1"/>
        <end position="22"/>
    </location>
</feature>
<evidence type="ECO:0000259" key="9">
    <source>
        <dbReference type="PROSITE" id="PS50011"/>
    </source>
</evidence>
<dbReference type="GO" id="GO:0016301">
    <property type="term" value="F:kinase activity"/>
    <property type="evidence" value="ECO:0007669"/>
    <property type="project" value="UniProtKB-KW"/>
</dbReference>
<sequence>MTEHLDSTFLVFVLSVLCNLQAIFTLKGPADVKVLSSYEKGIEIEWSPVSLYNVIVEKYEVLASPVSSSGDKTARKMEWMFSNSTTKADLFGLQPASQYRVSVWAVTEKEVTDRTSVVAWTEVAIPEKPLPVEIVKREGSIVYIQLQSYSSQTGPITAYRVVVLEKSDIVVFNADQLYNYSEAQEMGLPFYIAAELSSSSFQEMFTVGDGKLYGGYYNAPLNPDSDYEIIQGIISSLNGVTKEAYSPLQSSDTSSIQHHEKKGKESSAKTIILAAAIGVCSFLLGLSVIVYCLLHSRYGKRRASDEMVLQAQAAVMEENGFIPGKLQIDEHADLGDLHEKLKEKYWQIPRSCLEVKDTVLGNGQFGEIHEGTARRRTEEIPILIHQTRTVSRLTDKDQRNLLGELYVMVGLGIHPNVVEFIGACYEEEVSYLVVEHYSTTLRGHVLRSRQTSGTRVTSLSDSHLLELAVGVAEGMKHLTEKGIFHRRLSSRSIVVVDGCIPKVTNFGLACFNPLGKQPDYTRWTAPEALRSCNYNFASDVWSYGVLLWEIFTLGGTPYGSVPSKDVSSRVLRGMKLTQPKGVSDELYQLMLHCWELDLDERPSFHELSSITNNMLSAPRDNLQLDLIPGFQHEPFIPTADVL</sequence>
<keyword evidence="12" id="KW-0418">Kinase</keyword>
<feature type="transmembrane region" description="Helical" evidence="7">
    <location>
        <begin position="271"/>
        <end position="294"/>
    </location>
</feature>
<dbReference type="CDD" id="cd00063">
    <property type="entry name" value="FN3"/>
    <property type="match status" value="1"/>
</dbReference>
<evidence type="ECO:0000256" key="7">
    <source>
        <dbReference type="SAM" id="Phobius"/>
    </source>
</evidence>
<proteinExistence type="predicted"/>
<dbReference type="InterPro" id="IPR011009">
    <property type="entry name" value="Kinase-like_dom_sf"/>
</dbReference>
<dbReference type="PANTHER" id="PTHR24416">
    <property type="entry name" value="TYROSINE-PROTEIN KINASE RECEPTOR"/>
    <property type="match status" value="1"/>
</dbReference>
<keyword evidence="3 8" id="KW-0732">Signal</keyword>
<keyword evidence="11" id="KW-1185">Reference proteome</keyword>
<dbReference type="Proteomes" id="UP000694941">
    <property type="component" value="Unplaced"/>
</dbReference>
<keyword evidence="6" id="KW-0325">Glycoprotein</keyword>
<dbReference type="CDD" id="cd00192">
    <property type="entry name" value="PTKc"/>
    <property type="match status" value="1"/>
</dbReference>
<dbReference type="InterPro" id="IPR003961">
    <property type="entry name" value="FN3_dom"/>
</dbReference>
<accession>A0ABM1TGN3</accession>
<evidence type="ECO:0000256" key="5">
    <source>
        <dbReference type="ARBA" id="ARBA00023136"/>
    </source>
</evidence>
<organism evidence="11 12">
    <name type="scientific">Limulus polyphemus</name>
    <name type="common">Atlantic horseshoe crab</name>
    <dbReference type="NCBI Taxonomy" id="6850"/>
    <lineage>
        <taxon>Eukaryota</taxon>
        <taxon>Metazoa</taxon>
        <taxon>Ecdysozoa</taxon>
        <taxon>Arthropoda</taxon>
        <taxon>Chelicerata</taxon>
        <taxon>Merostomata</taxon>
        <taxon>Xiphosura</taxon>
        <taxon>Limulidae</taxon>
        <taxon>Limulus</taxon>
    </lineage>
</organism>